<dbReference type="InterPro" id="IPR018958">
    <property type="entry name" value="Knr4/Smi1-like_dom"/>
</dbReference>
<feature type="domain" description="Knr4/Smi1-like" evidence="1">
    <location>
        <begin position="14"/>
        <end position="118"/>
    </location>
</feature>
<name>A0A011VVY9_RUMAL</name>
<evidence type="ECO:0000313" key="3">
    <source>
        <dbReference type="Proteomes" id="UP000021369"/>
    </source>
</evidence>
<sequence length="127" mass="14054">MESFDGFKFGSAYKGEPVEEIGGVLLPEDYLEFMREHNGGEGEVGGTYLVLFPLEELETVYDNYDLGRVLPGYVAIGGDGGGELYCVDENGRYYNVPAMIDKDDLTDLGDNFEDFIKNAVALWEGDD</sequence>
<gene>
    <name evidence="2" type="ORF">RASY3_10395</name>
</gene>
<evidence type="ECO:0000313" key="2">
    <source>
        <dbReference type="EMBL" id="EXM38768.1"/>
    </source>
</evidence>
<dbReference type="SUPFAM" id="SSF160631">
    <property type="entry name" value="SMI1/KNR4-like"/>
    <property type="match status" value="1"/>
</dbReference>
<dbReference type="OrthoDB" id="9795554at2"/>
<dbReference type="InterPro" id="IPR037883">
    <property type="entry name" value="Knr4/Smi1-like_sf"/>
</dbReference>
<dbReference type="RefSeq" id="WP_037287924.1">
    <property type="nucleotide sequence ID" value="NZ_JEOB01000003.1"/>
</dbReference>
<dbReference type="EMBL" id="JEOB01000003">
    <property type="protein sequence ID" value="EXM38768.1"/>
    <property type="molecule type" value="Genomic_DNA"/>
</dbReference>
<reference evidence="2 3" key="1">
    <citation type="submission" date="2013-06" db="EMBL/GenBank/DDBJ databases">
        <title>Rumen cellulosomics: divergent fiber-degrading strategies revealed by comparative genome-wide analysis of six Ruminococcal strains.</title>
        <authorList>
            <person name="Dassa B."/>
            <person name="Borovok I."/>
            <person name="Lamed R."/>
            <person name="Flint H."/>
            <person name="Yeoman C.J."/>
            <person name="White B."/>
            <person name="Bayer E.A."/>
        </authorList>
    </citation>
    <scope>NUCLEOTIDE SEQUENCE [LARGE SCALE GENOMIC DNA]</scope>
    <source>
        <strain evidence="2 3">SY3</strain>
    </source>
</reference>
<accession>A0A011VVY9</accession>
<proteinExistence type="predicted"/>
<dbReference type="Gene3D" id="3.40.1580.10">
    <property type="entry name" value="SMI1/KNR4-like"/>
    <property type="match status" value="1"/>
</dbReference>
<organism evidence="2 3">
    <name type="scientific">Ruminococcus albus SY3</name>
    <dbReference type="NCBI Taxonomy" id="1341156"/>
    <lineage>
        <taxon>Bacteria</taxon>
        <taxon>Bacillati</taxon>
        <taxon>Bacillota</taxon>
        <taxon>Clostridia</taxon>
        <taxon>Eubacteriales</taxon>
        <taxon>Oscillospiraceae</taxon>
        <taxon>Ruminococcus</taxon>
    </lineage>
</organism>
<protein>
    <submittedName>
        <fullName evidence="2">Cell wall assembly/cell proliferation coordinating protein</fullName>
    </submittedName>
</protein>
<dbReference type="AlphaFoldDB" id="A0A011VVY9"/>
<keyword evidence="3" id="KW-1185">Reference proteome</keyword>
<evidence type="ECO:0000259" key="1">
    <source>
        <dbReference type="SMART" id="SM00860"/>
    </source>
</evidence>
<comment type="caution">
    <text evidence="2">The sequence shown here is derived from an EMBL/GenBank/DDBJ whole genome shotgun (WGS) entry which is preliminary data.</text>
</comment>
<dbReference type="SMART" id="SM00860">
    <property type="entry name" value="SMI1_KNR4"/>
    <property type="match status" value="1"/>
</dbReference>
<dbReference type="PATRIC" id="fig|1341156.4.peg.2021"/>
<dbReference type="Proteomes" id="UP000021369">
    <property type="component" value="Unassembled WGS sequence"/>
</dbReference>
<dbReference type="Pfam" id="PF09346">
    <property type="entry name" value="SMI1_KNR4"/>
    <property type="match status" value="1"/>
</dbReference>